<feature type="region of interest" description="Disordered" evidence="1">
    <location>
        <begin position="291"/>
        <end position="319"/>
    </location>
</feature>
<gene>
    <name evidence="3" type="ORF">ACFVKH_08020</name>
</gene>
<sequence length="319" mass="34989">MPSPSHLRPAAVWAHLLPTRPRFSRRMILAAGGFWATTVLGRRQLAIAQDHPLWNSEVSIYTQGGWRYIVANGIPDHPTGTFPNAGNPNRIRPQTYRFQVAAQPQLAPQITLNRLGAFGVAINGVVFEPGAGEFWQGDRNWQYEALSGQINLGLDANNAHVQPSGAYHYHGLPLGLLAHGGAGQQLWLLGYAADGFPIYGPYGYSDPMDAASGLRRIRPGYQLKSGQRPTGPGGVYDGTFWQDYEFVGTGDLDECNGRFGVTPEYPNGIYHYYITETFPFISRYFRGTPSASFQPSPAGRPAGRPPAGRPPSPRFPRPL</sequence>
<dbReference type="Pfam" id="PF14240">
    <property type="entry name" value="YHYH"/>
    <property type="match status" value="1"/>
</dbReference>
<feature type="compositionally biased region" description="Pro residues" evidence="1">
    <location>
        <begin position="303"/>
        <end position="319"/>
    </location>
</feature>
<comment type="caution">
    <text evidence="3">The sequence shown here is derived from an EMBL/GenBank/DDBJ whole genome shotgun (WGS) entry which is preliminary data.</text>
</comment>
<reference evidence="3 4" key="1">
    <citation type="submission" date="2024-10" db="EMBL/GenBank/DDBJ databases">
        <authorList>
            <person name="Ratan Roy A."/>
            <person name="Morales Sandoval P.H."/>
            <person name="De Los Santos Villalobos S."/>
            <person name="Chakraborty S."/>
            <person name="Mukherjee J."/>
        </authorList>
    </citation>
    <scope>NUCLEOTIDE SEQUENCE [LARGE SCALE GENOMIC DNA]</scope>
    <source>
        <strain evidence="3 4">S1</strain>
    </source>
</reference>
<dbReference type="RefSeq" id="WP_377963763.1">
    <property type="nucleotide sequence ID" value="NZ_JBHZOL010000056.1"/>
</dbReference>
<organism evidence="3 4">
    <name type="scientific">Almyronema epifaneia S1</name>
    <dbReference type="NCBI Taxonomy" id="2991925"/>
    <lineage>
        <taxon>Bacteria</taxon>
        <taxon>Bacillati</taxon>
        <taxon>Cyanobacteriota</taxon>
        <taxon>Cyanophyceae</taxon>
        <taxon>Nodosilineales</taxon>
        <taxon>Nodosilineaceae</taxon>
        <taxon>Almyronema</taxon>
        <taxon>Almyronema epifaneia</taxon>
    </lineage>
</organism>
<feature type="domain" description="YHYH" evidence="2">
    <location>
        <begin position="98"/>
        <end position="287"/>
    </location>
</feature>
<dbReference type="EMBL" id="JBHZOL010000056">
    <property type="protein sequence ID" value="MFE4106218.1"/>
    <property type="molecule type" value="Genomic_DNA"/>
</dbReference>
<evidence type="ECO:0000259" key="2">
    <source>
        <dbReference type="Pfam" id="PF14240"/>
    </source>
</evidence>
<dbReference type="Proteomes" id="UP001600165">
    <property type="component" value="Unassembled WGS sequence"/>
</dbReference>
<name>A0ABW6IDG9_9CYAN</name>
<evidence type="ECO:0000313" key="3">
    <source>
        <dbReference type="EMBL" id="MFE4106218.1"/>
    </source>
</evidence>
<dbReference type="InterPro" id="IPR025924">
    <property type="entry name" value="YHYH_dom"/>
</dbReference>
<protein>
    <submittedName>
        <fullName evidence="3">YHYH protein</fullName>
    </submittedName>
</protein>
<proteinExistence type="predicted"/>
<evidence type="ECO:0000313" key="4">
    <source>
        <dbReference type="Proteomes" id="UP001600165"/>
    </source>
</evidence>
<evidence type="ECO:0000256" key="1">
    <source>
        <dbReference type="SAM" id="MobiDB-lite"/>
    </source>
</evidence>
<keyword evidence="4" id="KW-1185">Reference proteome</keyword>
<accession>A0ABW6IDG9</accession>